<dbReference type="Pfam" id="PF21884">
    <property type="entry name" value="ZUO1-like_ZHD"/>
    <property type="match status" value="1"/>
</dbReference>
<dbReference type="PANTHER" id="PTHR44029">
    <property type="entry name" value="DNAJ HOMOLOG SUBFAMILY C MEMBER 21"/>
    <property type="match status" value="1"/>
</dbReference>
<evidence type="ECO:0000259" key="8">
    <source>
        <dbReference type="PROSITE" id="PS50157"/>
    </source>
</evidence>
<dbReference type="InterPro" id="IPR013087">
    <property type="entry name" value="Znf_C2H2_type"/>
</dbReference>
<evidence type="ECO:0000256" key="5">
    <source>
        <dbReference type="SAM" id="Coils"/>
    </source>
</evidence>
<feature type="compositionally biased region" description="Polar residues" evidence="6">
    <location>
        <begin position="570"/>
        <end position="585"/>
    </location>
</feature>
<evidence type="ECO:0000256" key="4">
    <source>
        <dbReference type="PROSITE-ProRule" id="PRU00042"/>
    </source>
</evidence>
<dbReference type="InterPro" id="IPR022755">
    <property type="entry name" value="Znf_C2H2_jaz"/>
</dbReference>
<gene>
    <name evidence="9" type="ORF">BCR36DRAFT_322117</name>
</gene>
<feature type="compositionally biased region" description="Basic and acidic residues" evidence="6">
    <location>
        <begin position="602"/>
        <end position="616"/>
    </location>
</feature>
<evidence type="ECO:0000256" key="3">
    <source>
        <dbReference type="ARBA" id="ARBA00022833"/>
    </source>
</evidence>
<dbReference type="InterPro" id="IPR036236">
    <property type="entry name" value="Znf_C2H2_sf"/>
</dbReference>
<keyword evidence="3" id="KW-0862">Zinc</keyword>
<keyword evidence="5" id="KW-0175">Coiled coil</keyword>
<feature type="domain" description="C2H2-type" evidence="8">
    <location>
        <begin position="619"/>
        <end position="648"/>
    </location>
</feature>
<evidence type="ECO:0000313" key="9">
    <source>
        <dbReference type="EMBL" id="ORX54782.1"/>
    </source>
</evidence>
<keyword evidence="10" id="KW-1185">Reference proteome</keyword>
<dbReference type="InterPro" id="IPR036869">
    <property type="entry name" value="J_dom_sf"/>
</dbReference>
<dbReference type="EMBL" id="MCFH01000010">
    <property type="protein sequence ID" value="ORX54782.1"/>
    <property type="molecule type" value="Genomic_DNA"/>
</dbReference>
<dbReference type="Gene3D" id="3.30.160.60">
    <property type="entry name" value="Classic Zinc Finger"/>
    <property type="match status" value="1"/>
</dbReference>
<dbReference type="STRING" id="1754191.A0A1Y1VG89"/>
<protein>
    <submittedName>
        <fullName evidence="9">DnaJ-domain-containing protein</fullName>
    </submittedName>
</protein>
<dbReference type="InterPro" id="IPR001623">
    <property type="entry name" value="DnaJ_domain"/>
</dbReference>
<feature type="region of interest" description="Disordered" evidence="6">
    <location>
        <begin position="643"/>
        <end position="663"/>
    </location>
</feature>
<dbReference type="Gene3D" id="1.10.287.110">
    <property type="entry name" value="DnaJ domain"/>
    <property type="match status" value="1"/>
</dbReference>
<dbReference type="CDD" id="cd06257">
    <property type="entry name" value="DnaJ"/>
    <property type="match status" value="1"/>
</dbReference>
<keyword evidence="2 4" id="KW-0863">Zinc-finger</keyword>
<dbReference type="PANTHER" id="PTHR44029:SF1">
    <property type="entry name" value="DNAJ HOMOLOG SUBFAMILY C MEMBER 21"/>
    <property type="match status" value="1"/>
</dbReference>
<reference evidence="9 10" key="1">
    <citation type="submission" date="2016-08" db="EMBL/GenBank/DDBJ databases">
        <title>Genomes of anaerobic fungi encode conserved fungal cellulosomes for biomass hydrolysis.</title>
        <authorList>
            <consortium name="DOE Joint Genome Institute"/>
            <person name="Haitjema C.H."/>
            <person name="Gilmore S.P."/>
            <person name="Henske J.K."/>
            <person name="Solomon K.V."/>
            <person name="De Groot R."/>
            <person name="Kuo A."/>
            <person name="Mondo S.J."/>
            <person name="Salamov A.A."/>
            <person name="Labutti K."/>
            <person name="Zhao Z."/>
            <person name="Chiniquy J."/>
            <person name="Barry K."/>
            <person name="Brewer H.M."/>
            <person name="Purvine S.O."/>
            <person name="Wright A.T."/>
            <person name="Boxma B."/>
            <person name="Van Alen T."/>
            <person name="Hackstein J.H."/>
            <person name="Baker S.E."/>
            <person name="Grigoriev I.V."/>
            <person name="O'Malley M.A."/>
        </authorList>
    </citation>
    <scope>NUCLEOTIDE SEQUENCE [LARGE SCALE GENOMIC DNA]</scope>
    <source>
        <strain evidence="10">finn</strain>
    </source>
</reference>
<dbReference type="PROSITE" id="PS00636">
    <property type="entry name" value="DNAJ_1"/>
    <property type="match status" value="1"/>
</dbReference>
<dbReference type="PROSITE" id="PS00028">
    <property type="entry name" value="ZINC_FINGER_C2H2_1"/>
    <property type="match status" value="2"/>
</dbReference>
<dbReference type="SMART" id="SM00271">
    <property type="entry name" value="DnaJ"/>
    <property type="match status" value="1"/>
</dbReference>
<dbReference type="SUPFAM" id="SSF57667">
    <property type="entry name" value="beta-beta-alpha zinc fingers"/>
    <property type="match status" value="1"/>
</dbReference>
<comment type="caution">
    <text evidence="9">The sequence shown here is derived from an EMBL/GenBank/DDBJ whole genome shotgun (WGS) entry which is preliminary data.</text>
</comment>
<dbReference type="Proteomes" id="UP000193719">
    <property type="component" value="Unassembled WGS sequence"/>
</dbReference>
<name>A0A1Y1VG89_9FUNG</name>
<evidence type="ECO:0000313" key="10">
    <source>
        <dbReference type="Proteomes" id="UP000193719"/>
    </source>
</evidence>
<proteinExistence type="predicted"/>
<dbReference type="PROSITE" id="PS50157">
    <property type="entry name" value="ZINC_FINGER_C2H2_2"/>
    <property type="match status" value="2"/>
</dbReference>
<feature type="domain" description="C2H2-type" evidence="8">
    <location>
        <begin position="313"/>
        <end position="337"/>
    </location>
</feature>
<dbReference type="SMART" id="SM00451">
    <property type="entry name" value="ZnF_U1"/>
    <property type="match status" value="1"/>
</dbReference>
<accession>A0A1Y1VG89</accession>
<feature type="domain" description="J" evidence="7">
    <location>
        <begin position="6"/>
        <end position="75"/>
    </location>
</feature>
<dbReference type="Pfam" id="PF12874">
    <property type="entry name" value="zf-met"/>
    <property type="match status" value="1"/>
</dbReference>
<dbReference type="InterPro" id="IPR018253">
    <property type="entry name" value="DnaJ_domain_CS"/>
</dbReference>
<dbReference type="InterPro" id="IPR051964">
    <property type="entry name" value="Chaperone_stress_response"/>
</dbReference>
<dbReference type="GO" id="GO:0005737">
    <property type="term" value="C:cytoplasm"/>
    <property type="evidence" value="ECO:0007669"/>
    <property type="project" value="TreeGrafter"/>
</dbReference>
<evidence type="ECO:0000256" key="2">
    <source>
        <dbReference type="ARBA" id="ARBA00022771"/>
    </source>
</evidence>
<evidence type="ECO:0000259" key="7">
    <source>
        <dbReference type="PROSITE" id="PS50076"/>
    </source>
</evidence>
<reference evidence="9 10" key="2">
    <citation type="submission" date="2016-08" db="EMBL/GenBank/DDBJ databases">
        <title>Pervasive Adenine N6-methylation of Active Genes in Fungi.</title>
        <authorList>
            <consortium name="DOE Joint Genome Institute"/>
            <person name="Mondo S.J."/>
            <person name="Dannebaum R.O."/>
            <person name="Kuo R.C."/>
            <person name="Labutti K."/>
            <person name="Haridas S."/>
            <person name="Kuo A."/>
            <person name="Salamov A."/>
            <person name="Ahrendt S.R."/>
            <person name="Lipzen A."/>
            <person name="Sullivan W."/>
            <person name="Andreopoulos W.B."/>
            <person name="Clum A."/>
            <person name="Lindquist E."/>
            <person name="Daum C."/>
            <person name="Ramamoorthy G.K."/>
            <person name="Gryganskyi A."/>
            <person name="Culley D."/>
            <person name="Magnuson J.K."/>
            <person name="James T.Y."/>
            <person name="O'Malley M.A."/>
            <person name="Stajich J.E."/>
            <person name="Spatafora J.W."/>
            <person name="Visel A."/>
            <person name="Grigoriev I.V."/>
        </authorList>
    </citation>
    <scope>NUCLEOTIDE SEQUENCE [LARGE SCALE GENOMIC DNA]</scope>
    <source>
        <strain evidence="10">finn</strain>
    </source>
</reference>
<feature type="region of interest" description="Disordered" evidence="6">
    <location>
        <begin position="570"/>
        <end position="616"/>
    </location>
</feature>
<dbReference type="PROSITE" id="PS50076">
    <property type="entry name" value="DNAJ_2"/>
    <property type="match status" value="1"/>
</dbReference>
<dbReference type="Pfam" id="PF00226">
    <property type="entry name" value="DnaJ"/>
    <property type="match status" value="1"/>
</dbReference>
<keyword evidence="1" id="KW-0479">Metal-binding</keyword>
<dbReference type="InterPro" id="IPR003604">
    <property type="entry name" value="Matrin/U1-like-C_Znf_C2H2"/>
</dbReference>
<dbReference type="SMART" id="SM00355">
    <property type="entry name" value="ZnF_C2H2"/>
    <property type="match status" value="2"/>
</dbReference>
<evidence type="ECO:0000256" key="1">
    <source>
        <dbReference type="ARBA" id="ARBA00022723"/>
    </source>
</evidence>
<organism evidence="9 10">
    <name type="scientific">Piromyces finnis</name>
    <dbReference type="NCBI Taxonomy" id="1754191"/>
    <lineage>
        <taxon>Eukaryota</taxon>
        <taxon>Fungi</taxon>
        <taxon>Fungi incertae sedis</taxon>
        <taxon>Chytridiomycota</taxon>
        <taxon>Chytridiomycota incertae sedis</taxon>
        <taxon>Neocallimastigomycetes</taxon>
        <taxon>Neocallimastigales</taxon>
        <taxon>Neocallimastigaceae</taxon>
        <taxon>Piromyces</taxon>
    </lineage>
</organism>
<feature type="coiled-coil region" evidence="5">
    <location>
        <begin position="249"/>
        <end position="283"/>
    </location>
</feature>
<dbReference type="AlphaFoldDB" id="A0A1Y1VG89"/>
<evidence type="ECO:0000256" key="6">
    <source>
        <dbReference type="SAM" id="MobiDB-lite"/>
    </source>
</evidence>
<dbReference type="InterPro" id="IPR054076">
    <property type="entry name" value="ZUO1-like_ZHD"/>
</dbReference>
<sequence length="663" mass="78713">MSQRRCYYDILGVARDATETEIKKAYRRRALELHPDKAILRGENIEEANQNFALLAEAYEILSNPNERAWYDDHRESILRGYDGSVNGFQSVGMSVDQLSRYFDKSCYRGFNDNPQGFFAVFRTLFSTLEKEEEDYKDINSDEDLSKFHQIKTSFGKQTDKYEEVYEYEGNETSLKIFYNKWLNFSTQKSFSWCDKYNPSDAPDRRIKRLIEKENKKLRDSEKKKYNDCIRSLAASIKKQDPRVKAFINEQKEKEKMKKLEQKERREREKAERLRKKEEYKEQEWMKISEDNEVLKMINDIDDEDMYAENEDFYCIACNKQFRSEKQYENHQKSKKHLKAVRILRKQLMEEIGEEYIEEEIDDDINNYNNSEDVDDIDEEEIIEDIKDKEIKDEYKLSNEVNEKEEQFIEVINEKMNEINMNDEADVLNQYNIIDNKENDSSDFIFVEEEEIPKSKKNKKNKKKSKANQNTDLYQDSLFESSRSNSFDSLMNMESLLSGNNKKKNKNKKKKKNVVPLFTVNDIINNDSDEEKDENNDINNKIEINENINEEEIFDVEKETENVVKEELISNDTPDNINSVSNLNENETEKKEPQKKLKGKKAKEARMKARKEKEALAETRCRICNEQFTSKNALFNHIKETGHSIALPEEIEAKSRKKGKKRR</sequence>
<dbReference type="GO" id="GO:0008270">
    <property type="term" value="F:zinc ion binding"/>
    <property type="evidence" value="ECO:0007669"/>
    <property type="project" value="UniProtKB-KW"/>
</dbReference>
<dbReference type="SUPFAM" id="SSF46565">
    <property type="entry name" value="Chaperone J-domain"/>
    <property type="match status" value="1"/>
</dbReference>
<dbReference type="Pfam" id="PF12171">
    <property type="entry name" value="zf-C2H2_jaz"/>
    <property type="match status" value="1"/>
</dbReference>
<dbReference type="PRINTS" id="PR00625">
    <property type="entry name" value="JDOMAIN"/>
</dbReference>
<dbReference type="OrthoDB" id="5894at2759"/>
<dbReference type="GO" id="GO:0003676">
    <property type="term" value="F:nucleic acid binding"/>
    <property type="evidence" value="ECO:0007669"/>
    <property type="project" value="InterPro"/>
</dbReference>